<dbReference type="EMBL" id="JBHTHY010000003">
    <property type="protein sequence ID" value="MFD0796445.1"/>
    <property type="molecule type" value="Genomic_DNA"/>
</dbReference>
<evidence type="ECO:0000313" key="2">
    <source>
        <dbReference type="Proteomes" id="UP001597012"/>
    </source>
</evidence>
<comment type="caution">
    <text evidence="1">The sequence shown here is derived from an EMBL/GenBank/DDBJ whole genome shotgun (WGS) entry which is preliminary data.</text>
</comment>
<reference evidence="2" key="1">
    <citation type="journal article" date="2019" name="Int. J. Syst. Evol. Microbiol.">
        <title>The Global Catalogue of Microorganisms (GCM) 10K type strain sequencing project: providing services to taxonomists for standard genome sequencing and annotation.</title>
        <authorList>
            <consortium name="The Broad Institute Genomics Platform"/>
            <consortium name="The Broad Institute Genome Sequencing Center for Infectious Disease"/>
            <person name="Wu L."/>
            <person name="Ma J."/>
        </authorList>
    </citation>
    <scope>NUCLEOTIDE SEQUENCE [LARGE SCALE GENOMIC DNA]</scope>
    <source>
        <strain evidence="2">CCUG 61948</strain>
    </source>
</reference>
<dbReference type="RefSeq" id="WP_379932239.1">
    <property type="nucleotide sequence ID" value="NZ_JBHTHY010000003.1"/>
</dbReference>
<dbReference type="Proteomes" id="UP001597012">
    <property type="component" value="Unassembled WGS sequence"/>
</dbReference>
<organism evidence="1 2">
    <name type="scientific">Maribacter chungangensis</name>
    <dbReference type="NCBI Taxonomy" id="1069117"/>
    <lineage>
        <taxon>Bacteria</taxon>
        <taxon>Pseudomonadati</taxon>
        <taxon>Bacteroidota</taxon>
        <taxon>Flavobacteriia</taxon>
        <taxon>Flavobacteriales</taxon>
        <taxon>Flavobacteriaceae</taxon>
        <taxon>Maribacter</taxon>
    </lineage>
</organism>
<protein>
    <submittedName>
        <fullName evidence="1">Uncharacterized protein</fullName>
    </submittedName>
</protein>
<name>A0ABW3AZW8_9FLAO</name>
<proteinExistence type="predicted"/>
<accession>A0ABW3AZW8</accession>
<evidence type="ECO:0000313" key="1">
    <source>
        <dbReference type="EMBL" id="MFD0796445.1"/>
    </source>
</evidence>
<keyword evidence="2" id="KW-1185">Reference proteome</keyword>
<gene>
    <name evidence="1" type="ORF">ACFQZJ_03165</name>
</gene>
<sequence length="50" mass="5606">MNISTNGILVLFEMPLNWNKSMKITEASMIGLLRRKDIHVVSFGLVGRCA</sequence>